<dbReference type="PANTHER" id="PTHR30040:SF2">
    <property type="entry name" value="FAD:PROTEIN FMN TRANSFERASE"/>
    <property type="match status" value="1"/>
</dbReference>
<sequence>MGAPFVFAAMGTVISLHSARPVPRATQDAVLTAFATLEDRFSLWRPDTEAARFARGELALPETTEAFRQVYDEAVTWRLATGGAFTPHRPDGVVDLSGIVKAIALRDAGAVLRAEGLTDWCLNAGGDVVASGHRASGEPWVVGIVDPLDRSQLFTEFQMGPERWAVATSGTAERGEHVWRLGADDTFVQVTVCARDIVTADVLATAILAGGPEALARAQELDDIDVLACSAGERVWASAVFLAA</sequence>
<reference evidence="11 12" key="1">
    <citation type="journal article" date="2023" name="Environ Microbiome">
        <title>A coral-associated actinobacterium mitigates coral bleaching under heat stress.</title>
        <authorList>
            <person name="Li J."/>
            <person name="Zou Y."/>
            <person name="Li Q."/>
            <person name="Zhang J."/>
            <person name="Bourne D.G."/>
            <person name="Lyu Y."/>
            <person name="Liu C."/>
            <person name="Zhang S."/>
        </authorList>
    </citation>
    <scope>NUCLEOTIDE SEQUENCE [LARGE SCALE GENOMIC DNA]</scope>
    <source>
        <strain evidence="11 12">SCSIO 13291</strain>
    </source>
</reference>
<proteinExistence type="predicted"/>
<keyword evidence="4" id="KW-0285">Flavoprotein</keyword>
<evidence type="ECO:0000256" key="3">
    <source>
        <dbReference type="ARBA" id="ARBA00016337"/>
    </source>
</evidence>
<dbReference type="Gene3D" id="3.10.520.10">
    <property type="entry name" value="ApbE-like domains"/>
    <property type="match status" value="2"/>
</dbReference>
<evidence type="ECO:0000256" key="7">
    <source>
        <dbReference type="ARBA" id="ARBA00022827"/>
    </source>
</evidence>
<dbReference type="GO" id="GO:0016740">
    <property type="term" value="F:transferase activity"/>
    <property type="evidence" value="ECO:0007669"/>
    <property type="project" value="UniProtKB-KW"/>
</dbReference>
<evidence type="ECO:0000313" key="11">
    <source>
        <dbReference type="EMBL" id="WZW98381.1"/>
    </source>
</evidence>
<dbReference type="SUPFAM" id="SSF143631">
    <property type="entry name" value="ApbE-like"/>
    <property type="match status" value="1"/>
</dbReference>
<gene>
    <name evidence="11" type="ORF">PCC79_16060</name>
</gene>
<keyword evidence="8" id="KW-0460">Magnesium</keyword>
<dbReference type="InterPro" id="IPR003374">
    <property type="entry name" value="ApbE-like_sf"/>
</dbReference>
<evidence type="ECO:0000256" key="4">
    <source>
        <dbReference type="ARBA" id="ARBA00022630"/>
    </source>
</evidence>
<dbReference type="RefSeq" id="WP_232547075.1">
    <property type="nucleotide sequence ID" value="NZ_CP115965.1"/>
</dbReference>
<evidence type="ECO:0000313" key="12">
    <source>
        <dbReference type="Proteomes" id="UP001434337"/>
    </source>
</evidence>
<dbReference type="Proteomes" id="UP001434337">
    <property type="component" value="Chromosome"/>
</dbReference>
<evidence type="ECO:0000256" key="1">
    <source>
        <dbReference type="ARBA" id="ARBA00001946"/>
    </source>
</evidence>
<evidence type="ECO:0000256" key="10">
    <source>
        <dbReference type="ARBA" id="ARBA00048540"/>
    </source>
</evidence>
<comment type="cofactor">
    <cofactor evidence="1">
        <name>Mg(2+)</name>
        <dbReference type="ChEBI" id="CHEBI:18420"/>
    </cofactor>
</comment>
<dbReference type="PANTHER" id="PTHR30040">
    <property type="entry name" value="THIAMINE BIOSYNTHESIS LIPOPROTEIN APBE"/>
    <property type="match status" value="1"/>
</dbReference>
<keyword evidence="12" id="KW-1185">Reference proteome</keyword>
<evidence type="ECO:0000256" key="9">
    <source>
        <dbReference type="ARBA" id="ARBA00031306"/>
    </source>
</evidence>
<dbReference type="Pfam" id="PF02424">
    <property type="entry name" value="ApbE"/>
    <property type="match status" value="2"/>
</dbReference>
<name>A0ABZ3C822_9ACTN</name>
<keyword evidence="6" id="KW-0479">Metal-binding</keyword>
<evidence type="ECO:0000256" key="8">
    <source>
        <dbReference type="ARBA" id="ARBA00022842"/>
    </source>
</evidence>
<comment type="catalytic activity">
    <reaction evidence="10">
        <text>L-threonyl-[protein] + FAD = FMN-L-threonyl-[protein] + AMP + H(+)</text>
        <dbReference type="Rhea" id="RHEA:36847"/>
        <dbReference type="Rhea" id="RHEA-COMP:11060"/>
        <dbReference type="Rhea" id="RHEA-COMP:11061"/>
        <dbReference type="ChEBI" id="CHEBI:15378"/>
        <dbReference type="ChEBI" id="CHEBI:30013"/>
        <dbReference type="ChEBI" id="CHEBI:57692"/>
        <dbReference type="ChEBI" id="CHEBI:74257"/>
        <dbReference type="ChEBI" id="CHEBI:456215"/>
        <dbReference type="EC" id="2.7.1.180"/>
    </reaction>
</comment>
<organism evidence="11 12">
    <name type="scientific">Propioniciclava soli</name>
    <dbReference type="NCBI Taxonomy" id="2775081"/>
    <lineage>
        <taxon>Bacteria</taxon>
        <taxon>Bacillati</taxon>
        <taxon>Actinomycetota</taxon>
        <taxon>Actinomycetes</taxon>
        <taxon>Propionibacteriales</taxon>
        <taxon>Propionibacteriaceae</taxon>
        <taxon>Propioniciclava</taxon>
    </lineage>
</organism>
<evidence type="ECO:0000256" key="2">
    <source>
        <dbReference type="ARBA" id="ARBA00011955"/>
    </source>
</evidence>
<keyword evidence="5 11" id="KW-0808">Transferase</keyword>
<dbReference type="EMBL" id="CP115965">
    <property type="protein sequence ID" value="WZW98381.1"/>
    <property type="molecule type" value="Genomic_DNA"/>
</dbReference>
<dbReference type="EC" id="2.7.1.180" evidence="2"/>
<protein>
    <recommendedName>
        <fullName evidence="3">FAD:protein FMN transferase</fullName>
        <ecNumber evidence="2">2.7.1.180</ecNumber>
    </recommendedName>
    <alternativeName>
        <fullName evidence="9">Flavin transferase</fullName>
    </alternativeName>
</protein>
<dbReference type="InterPro" id="IPR024932">
    <property type="entry name" value="ApbE"/>
</dbReference>
<evidence type="ECO:0000256" key="5">
    <source>
        <dbReference type="ARBA" id="ARBA00022679"/>
    </source>
</evidence>
<evidence type="ECO:0000256" key="6">
    <source>
        <dbReference type="ARBA" id="ARBA00022723"/>
    </source>
</evidence>
<keyword evidence="7" id="KW-0274">FAD</keyword>
<accession>A0ABZ3C822</accession>